<dbReference type="GO" id="GO:0016755">
    <property type="term" value="F:aminoacyltransferase activity"/>
    <property type="evidence" value="ECO:0007669"/>
    <property type="project" value="TreeGrafter"/>
</dbReference>
<dbReference type="AlphaFoldDB" id="A0AAE3AL82"/>
<dbReference type="GO" id="GO:0005886">
    <property type="term" value="C:plasma membrane"/>
    <property type="evidence" value="ECO:0007669"/>
    <property type="project" value="UniProtKB-SubCell"/>
</dbReference>
<evidence type="ECO:0000256" key="6">
    <source>
        <dbReference type="SAM" id="Phobius"/>
    </source>
</evidence>
<reference evidence="8" key="1">
    <citation type="submission" date="2021-10" db="EMBL/GenBank/DDBJ databases">
        <title>Anaerobic single-cell dispensing facilitates the cultivation of human gut bacteria.</title>
        <authorList>
            <person name="Afrizal A."/>
        </authorList>
    </citation>
    <scope>NUCLEOTIDE SEQUENCE</scope>
    <source>
        <strain evidence="8">CLA-AA-H274</strain>
    </source>
</reference>
<keyword evidence="2" id="KW-1003">Cell membrane</keyword>
<name>A0AAE3AL82_9FIRM</name>
<protein>
    <submittedName>
        <fullName evidence="8">DUF2156 domain-containing protein</fullName>
    </submittedName>
</protein>
<feature type="domain" description="Phosphatidylglycerol lysyltransferase C-terminal" evidence="7">
    <location>
        <begin position="228"/>
        <end position="525"/>
    </location>
</feature>
<dbReference type="Proteomes" id="UP001198962">
    <property type="component" value="Unassembled WGS sequence"/>
</dbReference>
<gene>
    <name evidence="8" type="ORF">LKD32_02535</name>
</gene>
<proteinExistence type="predicted"/>
<evidence type="ECO:0000313" key="9">
    <source>
        <dbReference type="Proteomes" id="UP001198962"/>
    </source>
</evidence>
<keyword evidence="9" id="KW-1185">Reference proteome</keyword>
<evidence type="ECO:0000256" key="5">
    <source>
        <dbReference type="ARBA" id="ARBA00023136"/>
    </source>
</evidence>
<feature type="transmembrane region" description="Helical" evidence="6">
    <location>
        <begin position="12"/>
        <end position="33"/>
    </location>
</feature>
<keyword evidence="3 6" id="KW-0812">Transmembrane</keyword>
<dbReference type="PANTHER" id="PTHR34697:SF2">
    <property type="entry name" value="PHOSPHATIDYLGLYCEROL LYSYLTRANSFERASE"/>
    <property type="match status" value="1"/>
</dbReference>
<dbReference type="Pfam" id="PF09924">
    <property type="entry name" value="LPG_synthase_C"/>
    <property type="match status" value="1"/>
</dbReference>
<dbReference type="PANTHER" id="PTHR34697">
    <property type="entry name" value="PHOSPHATIDYLGLYCEROL LYSYLTRANSFERASE"/>
    <property type="match status" value="1"/>
</dbReference>
<feature type="transmembrane region" description="Helical" evidence="6">
    <location>
        <begin position="97"/>
        <end position="117"/>
    </location>
</feature>
<feature type="transmembrane region" description="Helical" evidence="6">
    <location>
        <begin position="129"/>
        <end position="151"/>
    </location>
</feature>
<keyword evidence="4 6" id="KW-1133">Transmembrane helix</keyword>
<comment type="subcellular location">
    <subcellularLocation>
        <location evidence="1">Cell membrane</location>
        <topology evidence="1">Multi-pass membrane protein</topology>
    </subcellularLocation>
</comment>
<evidence type="ECO:0000259" key="7">
    <source>
        <dbReference type="Pfam" id="PF09924"/>
    </source>
</evidence>
<evidence type="ECO:0000313" key="8">
    <source>
        <dbReference type="EMBL" id="MCC2163768.1"/>
    </source>
</evidence>
<feature type="transmembrane region" description="Helical" evidence="6">
    <location>
        <begin position="45"/>
        <end position="62"/>
    </location>
</feature>
<feature type="transmembrane region" description="Helical" evidence="6">
    <location>
        <begin position="74"/>
        <end position="91"/>
    </location>
</feature>
<evidence type="ECO:0000256" key="1">
    <source>
        <dbReference type="ARBA" id="ARBA00004651"/>
    </source>
</evidence>
<dbReference type="RefSeq" id="WP_308450556.1">
    <property type="nucleotide sequence ID" value="NZ_JAJEPU010000004.1"/>
</dbReference>
<dbReference type="InterPro" id="IPR051211">
    <property type="entry name" value="PG_lysyltransferase"/>
</dbReference>
<dbReference type="InterPro" id="IPR016181">
    <property type="entry name" value="Acyl_CoA_acyltransferase"/>
</dbReference>
<dbReference type="InterPro" id="IPR024320">
    <property type="entry name" value="LPG_synthase_C"/>
</dbReference>
<sequence length="574" mass="65037">MKQTIRIKVENGMILFLAVLSVILFGLTFVPAWTVEYRVMTFLEMGRMVQRAFSVILFFLSFQLKKRKHSAWKITVFVLILSLLRCMAELTESPTHRIAFVINGLLLIGFCVFRTDFCCPASKRSRQEAMVLFGVSLAGILINAGLGYHYLKLAVQPNGGSVSFWQSLLEGAGMIFGMSVSPVTSPWAQRAEPVIFWFSWGCMLASVLYAVRPWLEAPSDGRDIQHARTLLHLYGKNPCSYLTLEEDKTLYFGKSVDGVIPYGTVDDTVIVNGDPICADENFGTLLAEFREFCQKSAYKLFFLGLTDDYLEEYKKQGFGIVKAGEEARFKLADYEISGKKGAKMRMNINHATKAGITIKEYRIGEQRDPEIEAGLTRVSDEWLSEKKSGLLTFTMGTVGLDNPMDRRYFYAQTEAGKIVAFVVFVPFMAGNGYMADVTRHGNDAPGGVMETIIYQAFQAFKEEGIEYGSLGVAPLTGLDEKSANPIEKLLRFIYDNLNACYGFRDLYRAKEKYSPTEWVPSYYAYLPKVPTPDMFYAVVKIQNPQGVMDYVRSFLKERFQRKQDKKEERKQESK</sequence>
<evidence type="ECO:0000256" key="4">
    <source>
        <dbReference type="ARBA" id="ARBA00022989"/>
    </source>
</evidence>
<accession>A0AAE3AL82</accession>
<keyword evidence="5 6" id="KW-0472">Membrane</keyword>
<dbReference type="SUPFAM" id="SSF55729">
    <property type="entry name" value="Acyl-CoA N-acyltransferases (Nat)"/>
    <property type="match status" value="1"/>
</dbReference>
<comment type="caution">
    <text evidence="8">The sequence shown here is derived from an EMBL/GenBank/DDBJ whole genome shotgun (WGS) entry which is preliminary data.</text>
</comment>
<evidence type="ECO:0000256" key="3">
    <source>
        <dbReference type="ARBA" id="ARBA00022692"/>
    </source>
</evidence>
<dbReference type="GO" id="GO:0055091">
    <property type="term" value="P:phospholipid homeostasis"/>
    <property type="evidence" value="ECO:0007669"/>
    <property type="project" value="TreeGrafter"/>
</dbReference>
<organism evidence="8 9">
    <name type="scientific">Brotaphodocola catenula</name>
    <dbReference type="NCBI Taxonomy" id="2885361"/>
    <lineage>
        <taxon>Bacteria</taxon>
        <taxon>Bacillati</taxon>
        <taxon>Bacillota</taxon>
        <taxon>Clostridia</taxon>
        <taxon>Lachnospirales</taxon>
        <taxon>Lachnospiraceae</taxon>
        <taxon>Brotaphodocola</taxon>
    </lineage>
</organism>
<evidence type="ECO:0000256" key="2">
    <source>
        <dbReference type="ARBA" id="ARBA00022475"/>
    </source>
</evidence>
<dbReference type="EMBL" id="JAJEPU010000004">
    <property type="protein sequence ID" value="MCC2163768.1"/>
    <property type="molecule type" value="Genomic_DNA"/>
</dbReference>